<gene>
    <name evidence="2" type="ORF">NMY3_00525</name>
</gene>
<reference evidence="3" key="1">
    <citation type="submission" date="2015-10" db="EMBL/GenBank/DDBJ databases">
        <title>Niche specialization of a soil ammonia-oxidizing archaeon, Candidatus Nitrosocosmicus oleophilus.</title>
        <authorList>
            <person name="Jung M.-Y."/>
            <person name="Rhee S.-K."/>
        </authorList>
    </citation>
    <scope>NUCLEOTIDE SEQUENCE [LARGE SCALE GENOMIC DNA]</scope>
    <source>
        <strain evidence="3">MY3</strain>
    </source>
</reference>
<dbReference type="Proteomes" id="UP000058925">
    <property type="component" value="Chromosome"/>
</dbReference>
<organism evidence="2 3">
    <name type="scientific">Candidatus Nitrosocosmicus oleophilus</name>
    <dbReference type="NCBI Taxonomy" id="1353260"/>
    <lineage>
        <taxon>Archaea</taxon>
        <taxon>Nitrososphaerota</taxon>
        <taxon>Nitrososphaeria</taxon>
        <taxon>Nitrososphaerales</taxon>
        <taxon>Nitrososphaeraceae</taxon>
        <taxon>Candidatus Nitrosocosmicus</taxon>
    </lineage>
</organism>
<evidence type="ECO:0000256" key="1">
    <source>
        <dbReference type="SAM" id="MobiDB-lite"/>
    </source>
</evidence>
<name>A0A654LUT3_9ARCH</name>
<dbReference type="AlphaFoldDB" id="A0A654LUT3"/>
<evidence type="ECO:0000313" key="2">
    <source>
        <dbReference type="EMBL" id="ALI34737.1"/>
    </source>
</evidence>
<dbReference type="KEGG" id="taa:NMY3_00525"/>
<proteinExistence type="predicted"/>
<keyword evidence="3" id="KW-1185">Reference proteome</keyword>
<dbReference type="EMBL" id="CP012850">
    <property type="protein sequence ID" value="ALI34737.1"/>
    <property type="molecule type" value="Genomic_DNA"/>
</dbReference>
<sequence>MFSLRITILFMSVALLIGVVYVSNGYALTTDQSGIIVGRQADVFGLVDIKSDGHSLDIDGVVNYIPPEGKVFEVWLYDGNYGASQYPLTVGMVKEDGTFSYKSTQVYPYTYTDLFVTMEPKDDKDPKPAYSDQVGVYPMTPPFGQ</sequence>
<feature type="region of interest" description="Disordered" evidence="1">
    <location>
        <begin position="122"/>
        <end position="145"/>
    </location>
</feature>
<protein>
    <submittedName>
        <fullName evidence="2">Uncharacterized protein</fullName>
    </submittedName>
</protein>
<evidence type="ECO:0000313" key="3">
    <source>
        <dbReference type="Proteomes" id="UP000058925"/>
    </source>
</evidence>
<accession>A0A654LUT3</accession>
<dbReference type="GeneID" id="60420696"/>
<dbReference type="RefSeq" id="WP_196817347.1">
    <property type="nucleotide sequence ID" value="NZ_CP012850.1"/>
</dbReference>